<evidence type="ECO:0000256" key="1">
    <source>
        <dbReference type="SAM" id="MobiDB-lite"/>
    </source>
</evidence>
<accession>A0A538SDJ8</accession>
<dbReference type="InterPro" id="IPR052173">
    <property type="entry name" value="Beta-lactam_resp_regulator"/>
</dbReference>
<feature type="region of interest" description="Disordered" evidence="1">
    <location>
        <begin position="446"/>
        <end position="467"/>
    </location>
</feature>
<keyword evidence="2" id="KW-0472">Membrane</keyword>
<keyword evidence="2" id="KW-0812">Transmembrane</keyword>
<feature type="transmembrane region" description="Helical" evidence="2">
    <location>
        <begin position="150"/>
        <end position="173"/>
    </location>
</feature>
<dbReference type="Gene3D" id="3.30.2010.10">
    <property type="entry name" value="Metalloproteases ('zincins'), catalytic domain"/>
    <property type="match status" value="1"/>
</dbReference>
<feature type="transmembrane region" description="Helical" evidence="2">
    <location>
        <begin position="352"/>
        <end position="373"/>
    </location>
</feature>
<dbReference type="CDD" id="cd07341">
    <property type="entry name" value="M56_BlaR1_MecR1_like"/>
    <property type="match status" value="1"/>
</dbReference>
<dbReference type="EMBL" id="VBOT01000123">
    <property type="protein sequence ID" value="TMQ49458.1"/>
    <property type="molecule type" value="Genomic_DNA"/>
</dbReference>
<feature type="transmembrane region" description="Helical" evidence="2">
    <location>
        <begin position="50"/>
        <end position="71"/>
    </location>
</feature>
<feature type="domain" description="Peptidase M56" evidence="3">
    <location>
        <begin position="147"/>
        <end position="337"/>
    </location>
</feature>
<name>A0A538SDJ8_UNCEI</name>
<dbReference type="PANTHER" id="PTHR34978">
    <property type="entry name" value="POSSIBLE SENSOR-TRANSDUCER PROTEIN BLAR"/>
    <property type="match status" value="1"/>
</dbReference>
<reference evidence="4 5" key="1">
    <citation type="journal article" date="2019" name="Nat. Microbiol.">
        <title>Mediterranean grassland soil C-N compound turnover is dependent on rainfall and depth, and is mediated by genomically divergent microorganisms.</title>
        <authorList>
            <person name="Diamond S."/>
            <person name="Andeer P.F."/>
            <person name="Li Z."/>
            <person name="Crits-Christoph A."/>
            <person name="Burstein D."/>
            <person name="Anantharaman K."/>
            <person name="Lane K.R."/>
            <person name="Thomas B.C."/>
            <person name="Pan C."/>
            <person name="Northen T.R."/>
            <person name="Banfield J.F."/>
        </authorList>
    </citation>
    <scope>NUCLEOTIDE SEQUENCE [LARGE SCALE GENOMIC DNA]</scope>
    <source>
        <strain evidence="4">WS_3</strain>
    </source>
</reference>
<evidence type="ECO:0000259" key="3">
    <source>
        <dbReference type="Pfam" id="PF05569"/>
    </source>
</evidence>
<dbReference type="InterPro" id="IPR008756">
    <property type="entry name" value="Peptidase_M56"/>
</dbReference>
<dbReference type="AlphaFoldDB" id="A0A538SDJ8"/>
<dbReference type="PANTHER" id="PTHR34978:SF3">
    <property type="entry name" value="SLR0241 PROTEIN"/>
    <property type="match status" value="1"/>
</dbReference>
<sequence length="839" mass="90277">MTVTPLGLDPSSVEALGGALLRFVLQGAVIAAVLAVSLRFLARASAQVRYLAACGTLLAMLAAPVATFFTLRASMPAQAAPPTLSAVTAIPERVGEEAIGPTIGHVDASVPESRPHRVRVTAATLATTLTSVAGTVTSWWPDLRERMTPWLVVGWGLGVALLTLRLIGGWWLVRRLGRASHQALELWRAPMARLAQRMGVSRAVLLCQSNRVDVPTTIGWLRPIVLLPASAVSGLGPAQIEAILAHELAHIRRHDYLVNLLQSVVETLLFYHPAVWWVSRRIREERELCCDDLAVRSCGDAVTYARALYELEALRPLEPAPWLAMAATRGSLARRIARLIGRSADVADARGLAGTLLAAVVVVTLAAVGLGFAPRGSADASPPIDEPEATKAVIPRTCATAEATPTTEAMDEPCPAATARPATKDCAADAPESMCSSSVAASSAPAPETAAPAAPASELPPVLEPLASPAPQVACDAQPTPTPPEELDDVDAAPEVTPAPPALVLPRRAEARACLEAQRQQARGQRLAARAQSISATTSRLFARNWAHLLQQRENSRGELPAEDQERLQRMGLTEDYVRRVSDQLATPPSADELGKMHSNGVTPEWLARMRHAGLELTPDDAVRLTSHGVSPEYVAGLRGMDPNEIGVENLIRLMSNGVSAEWLSEMHWLGYRDLSVDQAIALTSNGVRPDQVGQFNLVARRSFLVEELIQLVTNGVDVAYVAKLRDRVRKDLTVNDLVRLRQNGVDPEQASALEVLGYRRLSPDELVALQQNGVDAGFAAEMLQAGLEHPNARDLIRLHQEGVTSEFLERVNESGMDHVSIDELIRMHRSGDLSRSGR</sequence>
<dbReference type="Pfam" id="PF05569">
    <property type="entry name" value="Peptidase_M56"/>
    <property type="match status" value="1"/>
</dbReference>
<keyword evidence="2" id="KW-1133">Transmembrane helix</keyword>
<feature type="transmembrane region" description="Helical" evidence="2">
    <location>
        <begin position="20"/>
        <end position="38"/>
    </location>
</feature>
<protein>
    <recommendedName>
        <fullName evidence="3">Peptidase M56 domain-containing protein</fullName>
    </recommendedName>
</protein>
<comment type="caution">
    <text evidence="4">The sequence shown here is derived from an EMBL/GenBank/DDBJ whole genome shotgun (WGS) entry which is preliminary data.</text>
</comment>
<evidence type="ECO:0000313" key="4">
    <source>
        <dbReference type="EMBL" id="TMQ49458.1"/>
    </source>
</evidence>
<evidence type="ECO:0000313" key="5">
    <source>
        <dbReference type="Proteomes" id="UP000320184"/>
    </source>
</evidence>
<dbReference type="Proteomes" id="UP000320184">
    <property type="component" value="Unassembled WGS sequence"/>
</dbReference>
<evidence type="ECO:0000256" key="2">
    <source>
        <dbReference type="SAM" id="Phobius"/>
    </source>
</evidence>
<proteinExistence type="predicted"/>
<gene>
    <name evidence="4" type="ORF">E6K73_10045</name>
</gene>
<organism evidence="4 5">
    <name type="scientific">Eiseniibacteriota bacterium</name>
    <dbReference type="NCBI Taxonomy" id="2212470"/>
    <lineage>
        <taxon>Bacteria</taxon>
        <taxon>Candidatus Eiseniibacteriota</taxon>
    </lineage>
</organism>